<dbReference type="OrthoDB" id="7865381at2"/>
<feature type="transmembrane region" description="Helical" evidence="1">
    <location>
        <begin position="36"/>
        <end position="57"/>
    </location>
</feature>
<evidence type="ECO:0000256" key="1">
    <source>
        <dbReference type="SAM" id="Phobius"/>
    </source>
</evidence>
<comment type="caution">
    <text evidence="2">The sequence shown here is derived from an EMBL/GenBank/DDBJ whole genome shotgun (WGS) entry which is preliminary data.</text>
</comment>
<proteinExistence type="predicted"/>
<accession>A0A2S8S9T0</accession>
<keyword evidence="1" id="KW-0812">Transmembrane</keyword>
<evidence type="ECO:0000313" key="2">
    <source>
        <dbReference type="EMBL" id="PQV57554.1"/>
    </source>
</evidence>
<reference evidence="2 3" key="1">
    <citation type="submission" date="2018-02" db="EMBL/GenBank/DDBJ databases">
        <title>Genomic Encyclopedia of Archaeal and Bacterial Type Strains, Phase II (KMG-II): from individual species to whole genera.</title>
        <authorList>
            <person name="Goeker M."/>
        </authorList>
    </citation>
    <scope>NUCLEOTIDE SEQUENCE [LARGE SCALE GENOMIC DNA]</scope>
    <source>
        <strain evidence="2 3">DSM 18921</strain>
    </source>
</reference>
<dbReference type="Proteomes" id="UP000238338">
    <property type="component" value="Unassembled WGS sequence"/>
</dbReference>
<sequence length="137" mass="15239">MNTESFGYRSQARRPGTYIALGLAMAVVYLCITLDLGQLVIALALVYVALVVRRLWLNPVKGFRLGRGWVEIYRPRGVDVIQLREVDSVTVCRTNKGATACFLNMGTGEILPLPGAEKLEFQQIIREFGLRGVRVLA</sequence>
<keyword evidence="1" id="KW-0472">Membrane</keyword>
<evidence type="ECO:0008006" key="4">
    <source>
        <dbReference type="Google" id="ProtNLM"/>
    </source>
</evidence>
<name>A0A2S8S9T0_9RHOB</name>
<organism evidence="2 3">
    <name type="scientific">Albidovulum denitrificans</name>
    <dbReference type="NCBI Taxonomy" id="404881"/>
    <lineage>
        <taxon>Bacteria</taxon>
        <taxon>Pseudomonadati</taxon>
        <taxon>Pseudomonadota</taxon>
        <taxon>Alphaproteobacteria</taxon>
        <taxon>Rhodobacterales</taxon>
        <taxon>Paracoccaceae</taxon>
        <taxon>Albidovulum</taxon>
    </lineage>
</organism>
<evidence type="ECO:0000313" key="3">
    <source>
        <dbReference type="Proteomes" id="UP000238338"/>
    </source>
</evidence>
<gene>
    <name evidence="2" type="ORF">LX70_01360</name>
</gene>
<feature type="transmembrane region" description="Helical" evidence="1">
    <location>
        <begin position="12"/>
        <end position="30"/>
    </location>
</feature>
<keyword evidence="1" id="KW-1133">Transmembrane helix</keyword>
<dbReference type="AlphaFoldDB" id="A0A2S8S9T0"/>
<keyword evidence="3" id="KW-1185">Reference proteome</keyword>
<dbReference type="EMBL" id="PVEP01000002">
    <property type="protein sequence ID" value="PQV57554.1"/>
    <property type="molecule type" value="Genomic_DNA"/>
</dbReference>
<dbReference type="RefSeq" id="WP_105513795.1">
    <property type="nucleotide sequence ID" value="NZ_PVEP01000002.1"/>
</dbReference>
<protein>
    <recommendedName>
        <fullName evidence="4">PH (Pleckstrin Homology) domain-containing protein</fullName>
    </recommendedName>
</protein>